<comment type="caution">
    <text evidence="2">The sequence shown here is derived from an EMBL/GenBank/DDBJ whole genome shotgun (WGS) entry which is preliminary data.</text>
</comment>
<protein>
    <submittedName>
        <fullName evidence="2">Uncharacterized protein</fullName>
    </submittedName>
</protein>
<sequence>MKTLIFTGILALGAMIASVASAHHADPLFFEATPAFDLSVDADLMIELDAKHAVAAIHAPKLTTPDTSLRLIDKGHTVPATVWRVSHPGGEPGLHWQIAQPDGIAFADVVPPDITH</sequence>
<dbReference type="AlphaFoldDB" id="A0A840WMJ0"/>
<keyword evidence="1" id="KW-0732">Signal</keyword>
<gene>
    <name evidence="2" type="ORF">FHS89_001801</name>
</gene>
<evidence type="ECO:0000313" key="2">
    <source>
        <dbReference type="EMBL" id="MBB5515781.1"/>
    </source>
</evidence>
<proteinExistence type="predicted"/>
<feature type="signal peptide" evidence="1">
    <location>
        <begin position="1"/>
        <end position="25"/>
    </location>
</feature>
<evidence type="ECO:0000313" key="3">
    <source>
        <dbReference type="Proteomes" id="UP000553766"/>
    </source>
</evidence>
<organism evidence="2 3">
    <name type="scientific">Rubricella aquisinus</name>
    <dbReference type="NCBI Taxonomy" id="2028108"/>
    <lineage>
        <taxon>Bacteria</taxon>
        <taxon>Pseudomonadati</taxon>
        <taxon>Pseudomonadota</taxon>
        <taxon>Alphaproteobacteria</taxon>
        <taxon>Rhodobacterales</taxon>
        <taxon>Paracoccaceae</taxon>
        <taxon>Rubricella</taxon>
    </lineage>
</organism>
<accession>A0A840WMJ0</accession>
<evidence type="ECO:0000256" key="1">
    <source>
        <dbReference type="SAM" id="SignalP"/>
    </source>
</evidence>
<dbReference type="RefSeq" id="WP_184010813.1">
    <property type="nucleotide sequence ID" value="NZ_JACIJS010000005.1"/>
</dbReference>
<name>A0A840WMJ0_9RHOB</name>
<reference evidence="2 3" key="1">
    <citation type="submission" date="2020-08" db="EMBL/GenBank/DDBJ databases">
        <title>Genomic Encyclopedia of Type Strains, Phase IV (KMG-IV): sequencing the most valuable type-strain genomes for metagenomic binning, comparative biology and taxonomic classification.</title>
        <authorList>
            <person name="Goeker M."/>
        </authorList>
    </citation>
    <scope>NUCLEOTIDE SEQUENCE [LARGE SCALE GENOMIC DNA]</scope>
    <source>
        <strain evidence="2 3">DSM 103377</strain>
    </source>
</reference>
<dbReference type="EMBL" id="JACIJS010000005">
    <property type="protein sequence ID" value="MBB5515781.1"/>
    <property type="molecule type" value="Genomic_DNA"/>
</dbReference>
<dbReference type="Proteomes" id="UP000553766">
    <property type="component" value="Unassembled WGS sequence"/>
</dbReference>
<feature type="chain" id="PRO_5032908817" evidence="1">
    <location>
        <begin position="26"/>
        <end position="116"/>
    </location>
</feature>
<keyword evidence="3" id="KW-1185">Reference proteome</keyword>